<evidence type="ECO:0000313" key="2">
    <source>
        <dbReference type="Proteomes" id="UP000217889"/>
    </source>
</evidence>
<dbReference type="InterPro" id="IPR010662">
    <property type="entry name" value="RBBP9/YdeN"/>
</dbReference>
<keyword evidence="1" id="KW-0378">Hydrolase</keyword>
<dbReference type="RefSeq" id="WP_096801158.1">
    <property type="nucleotide sequence ID" value="NZ_CP023564.1"/>
</dbReference>
<dbReference type="PANTHER" id="PTHR15394:SF3">
    <property type="entry name" value="SERINE HYDROLASE RBBP9"/>
    <property type="match status" value="1"/>
</dbReference>
<dbReference type="Pfam" id="PF06821">
    <property type="entry name" value="Ser_hydrolase"/>
    <property type="match status" value="1"/>
</dbReference>
<dbReference type="InterPro" id="IPR029058">
    <property type="entry name" value="AB_hydrolase_fold"/>
</dbReference>
<dbReference type="Gene3D" id="3.40.50.1820">
    <property type="entry name" value="alpha/beta hydrolase"/>
    <property type="match status" value="1"/>
</dbReference>
<protein>
    <submittedName>
        <fullName evidence="1">Serine hydrolase</fullName>
    </submittedName>
</protein>
<dbReference type="Proteomes" id="UP000217889">
    <property type="component" value="Chromosome"/>
</dbReference>
<dbReference type="OrthoDB" id="9804993at2"/>
<keyword evidence="2" id="KW-1185">Reference proteome</keyword>
<organism evidence="1 2">
    <name type="scientific">Brachybacterium ginsengisoli</name>
    <dbReference type="NCBI Taxonomy" id="1331682"/>
    <lineage>
        <taxon>Bacteria</taxon>
        <taxon>Bacillati</taxon>
        <taxon>Actinomycetota</taxon>
        <taxon>Actinomycetes</taxon>
        <taxon>Micrococcales</taxon>
        <taxon>Dermabacteraceae</taxon>
        <taxon>Brachybacterium</taxon>
    </lineage>
</organism>
<dbReference type="GO" id="GO:0016787">
    <property type="term" value="F:hydrolase activity"/>
    <property type="evidence" value="ECO:0007669"/>
    <property type="project" value="UniProtKB-KW"/>
</dbReference>
<name>A0A291H2L4_9MICO</name>
<dbReference type="KEGG" id="bgg:CFK41_16790"/>
<dbReference type="SUPFAM" id="SSF53474">
    <property type="entry name" value="alpha/beta-Hydrolases"/>
    <property type="match status" value="1"/>
</dbReference>
<dbReference type="PANTHER" id="PTHR15394">
    <property type="entry name" value="SERINE HYDROLASE RBBP9"/>
    <property type="match status" value="1"/>
</dbReference>
<gene>
    <name evidence="1" type="ORF">CFK41_16790</name>
</gene>
<accession>A0A291H2L4</accession>
<dbReference type="AlphaFoldDB" id="A0A291H2L4"/>
<proteinExistence type="predicted"/>
<sequence length="204" mass="20820">MTTNTDGSSALPFSRLVIVHGFGAAPSDHWFPWLAAQATTAVVPELPSPLAPSAGAWITRTAEAIGRLDAETAVVAHSLGNPTALAAVRQLQQAGDHGSLGAFVAVAPFLAPLPPVGDEDLDGFIRTGLGDFLTGLEPAALKPALGPVRVIRSSADPLVPADLSDEVAAAFDSPVSVVPRAGHFLASDGVESLPAVLEALRSAR</sequence>
<dbReference type="EMBL" id="CP023564">
    <property type="protein sequence ID" value="ATG56699.1"/>
    <property type="molecule type" value="Genomic_DNA"/>
</dbReference>
<evidence type="ECO:0000313" key="1">
    <source>
        <dbReference type="EMBL" id="ATG56699.1"/>
    </source>
</evidence>
<reference evidence="1 2" key="1">
    <citation type="journal article" date="2014" name="Int. J. Syst. Evol. Microbiol.">
        <title>Brachybacterium ginsengisoli sp. nov., isolated from soil of a ginseng field.</title>
        <authorList>
            <person name="Hoang V.A."/>
            <person name="Kim Y.J."/>
            <person name="Nguyen N.L."/>
            <person name="Yang D.C."/>
        </authorList>
    </citation>
    <scope>NUCLEOTIDE SEQUENCE [LARGE SCALE GENOMIC DNA]</scope>
    <source>
        <strain evidence="1 2">DCY80</strain>
    </source>
</reference>